<name>A0A0N5AC13_9BILA</name>
<reference evidence="3" key="1">
    <citation type="submission" date="2017-02" db="UniProtKB">
        <authorList>
            <consortium name="WormBaseParasite"/>
        </authorList>
    </citation>
    <scope>IDENTIFICATION</scope>
</reference>
<evidence type="ECO:0000313" key="3">
    <source>
        <dbReference type="WBParaSite" id="SMUV_0000168901-mRNA-1"/>
    </source>
</evidence>
<feature type="signal peptide" evidence="1">
    <location>
        <begin position="1"/>
        <end position="17"/>
    </location>
</feature>
<protein>
    <submittedName>
        <fullName evidence="3">Uncharacterized protein</fullName>
    </submittedName>
</protein>
<dbReference type="WBParaSite" id="SMUV_0000168901-mRNA-1">
    <property type="protein sequence ID" value="SMUV_0000168901-mRNA-1"/>
    <property type="gene ID" value="SMUV_0000168901"/>
</dbReference>
<dbReference type="Proteomes" id="UP000046393">
    <property type="component" value="Unplaced"/>
</dbReference>
<evidence type="ECO:0000313" key="2">
    <source>
        <dbReference type="Proteomes" id="UP000046393"/>
    </source>
</evidence>
<keyword evidence="2" id="KW-1185">Reference proteome</keyword>
<dbReference type="AlphaFoldDB" id="A0A0N5AC13"/>
<feature type="chain" id="PRO_5005892951" evidence="1">
    <location>
        <begin position="18"/>
        <end position="220"/>
    </location>
</feature>
<accession>A0A0N5AC13</accession>
<sequence length="220" mass="25003">MLLLFFAFHLQFLVISSKDLDYSLECNLGYRVASFRRSPSVNNLIGTLTVECEQLESNVQCERLQSTPQCSGTIEGCSGNNWIGGFHAYTIENRTGAVLLEPICCSSSRIEIIDETCVRDRINVPYSKFTHSLAQDLIYRGMQCWHQYNTNNTLSDIIWKFEICSFRPPVLSPKYKGCRECDCKCGIDNCPDYTHPIKIIHKHYSSTSCGCECNCAFKCL</sequence>
<dbReference type="STRING" id="451379.A0A0N5AC13"/>
<keyword evidence="1" id="KW-0732">Signal</keyword>
<evidence type="ECO:0000256" key="1">
    <source>
        <dbReference type="SAM" id="SignalP"/>
    </source>
</evidence>
<organism evidence="2 3">
    <name type="scientific">Syphacia muris</name>
    <dbReference type="NCBI Taxonomy" id="451379"/>
    <lineage>
        <taxon>Eukaryota</taxon>
        <taxon>Metazoa</taxon>
        <taxon>Ecdysozoa</taxon>
        <taxon>Nematoda</taxon>
        <taxon>Chromadorea</taxon>
        <taxon>Rhabditida</taxon>
        <taxon>Spirurina</taxon>
        <taxon>Oxyuridomorpha</taxon>
        <taxon>Oxyuroidea</taxon>
        <taxon>Oxyuridae</taxon>
        <taxon>Syphacia</taxon>
    </lineage>
</organism>
<proteinExistence type="predicted"/>